<evidence type="ECO:0000313" key="2">
    <source>
        <dbReference type="EMBL" id="SCW90728.1"/>
    </source>
</evidence>
<protein>
    <submittedName>
        <fullName evidence="2">Natural product biosynthesis luciferase-like monooxygenase domain-containing protein</fullName>
    </submittedName>
</protein>
<proteinExistence type="predicted"/>
<dbReference type="InterPro" id="IPR036661">
    <property type="entry name" value="Luciferase-like_sf"/>
</dbReference>
<evidence type="ECO:0000259" key="1">
    <source>
        <dbReference type="Pfam" id="PF00296"/>
    </source>
</evidence>
<evidence type="ECO:0000313" key="3">
    <source>
        <dbReference type="Proteomes" id="UP000199542"/>
    </source>
</evidence>
<dbReference type="GO" id="GO:0016705">
    <property type="term" value="F:oxidoreductase activity, acting on paired donors, with incorporation or reduction of molecular oxygen"/>
    <property type="evidence" value="ECO:0007669"/>
    <property type="project" value="InterPro"/>
</dbReference>
<dbReference type="RefSeq" id="WP_092588789.1">
    <property type="nucleotide sequence ID" value="NZ_FMTM01000024.1"/>
</dbReference>
<dbReference type="PANTHER" id="PTHR30137">
    <property type="entry name" value="LUCIFERASE-LIKE MONOOXYGENASE"/>
    <property type="match status" value="1"/>
</dbReference>
<accession>A0A1G4UAP0</accession>
<feature type="domain" description="Luciferase-like" evidence="1">
    <location>
        <begin position="42"/>
        <end position="348"/>
    </location>
</feature>
<dbReference type="InterPro" id="IPR024011">
    <property type="entry name" value="Biosynth_lucif-like_mOase_dom"/>
</dbReference>
<reference evidence="2 3" key="1">
    <citation type="submission" date="2016-10" db="EMBL/GenBank/DDBJ databases">
        <authorList>
            <person name="de Groot N.N."/>
        </authorList>
    </citation>
    <scope>NUCLEOTIDE SEQUENCE [LARGE SCALE GENOMIC DNA]</scope>
    <source>
        <strain evidence="2 3">CGMCC 1.3401</strain>
    </source>
</reference>
<sequence>MPSDQFGLAEVALPLPPVNHLSAGMHHAAHETTSKVKLSLSFFSNDDRGKPGADNYRLLLDATKFADRNGFEAVWLPERHFHAFGGLFPNPSVLAAALSTVTTKIGLRAGSVVSPLHNPIRIAEEWAVIDNLSNGRVGISFAAGWNANDFILSTTEFEARRERVSSDVDVVRKLWQGDDVIISDRPVKTFPRPMQHSLPIWLTTTGRPESFIAAGRIGANVLTHLRGQELNELPAKIELYRRSRKESGYDGEGQVTLMMHTYVHEDRVRAIKDIQQPLMAYLGSSLDLTHASTKRVKHERRNSATAAALRDAMLLEACERYMNESGLFGTPQDVIATVEQLDRAGVDEIACLVDFGVDYTNAMASLSLLADIKNSLAVRHRSDHVRQSD</sequence>
<keyword evidence="2" id="KW-0503">Monooxygenase</keyword>
<name>A0A1G4UAP0_9HYPH</name>
<dbReference type="InterPro" id="IPR050766">
    <property type="entry name" value="Bact_Lucif_Oxidored"/>
</dbReference>
<dbReference type="Proteomes" id="UP000199542">
    <property type="component" value="Unassembled WGS sequence"/>
</dbReference>
<dbReference type="SUPFAM" id="SSF51679">
    <property type="entry name" value="Bacterial luciferase-like"/>
    <property type="match status" value="1"/>
</dbReference>
<dbReference type="EMBL" id="FMTM01000024">
    <property type="protein sequence ID" value="SCW90728.1"/>
    <property type="molecule type" value="Genomic_DNA"/>
</dbReference>
<dbReference type="Pfam" id="PF00296">
    <property type="entry name" value="Bac_luciferase"/>
    <property type="match status" value="1"/>
</dbReference>
<dbReference type="GO" id="GO:0005829">
    <property type="term" value="C:cytosol"/>
    <property type="evidence" value="ECO:0007669"/>
    <property type="project" value="TreeGrafter"/>
</dbReference>
<dbReference type="InterPro" id="IPR011251">
    <property type="entry name" value="Luciferase-like_dom"/>
</dbReference>
<dbReference type="PANTHER" id="PTHR30137:SF6">
    <property type="entry name" value="LUCIFERASE-LIKE MONOOXYGENASE"/>
    <property type="match status" value="1"/>
</dbReference>
<organism evidence="2 3">
    <name type="scientific">Rhizobium mongolense subsp. loessense</name>
    <dbReference type="NCBI Taxonomy" id="158890"/>
    <lineage>
        <taxon>Bacteria</taxon>
        <taxon>Pseudomonadati</taxon>
        <taxon>Pseudomonadota</taxon>
        <taxon>Alphaproteobacteria</taxon>
        <taxon>Hyphomicrobiales</taxon>
        <taxon>Rhizobiaceae</taxon>
        <taxon>Rhizobium/Agrobacterium group</taxon>
        <taxon>Rhizobium</taxon>
    </lineage>
</organism>
<dbReference type="GO" id="GO:0004497">
    <property type="term" value="F:monooxygenase activity"/>
    <property type="evidence" value="ECO:0007669"/>
    <property type="project" value="UniProtKB-KW"/>
</dbReference>
<dbReference type="NCBIfam" id="TIGR04020">
    <property type="entry name" value="seco_metab_LLM"/>
    <property type="match status" value="1"/>
</dbReference>
<dbReference type="Gene3D" id="3.20.20.30">
    <property type="entry name" value="Luciferase-like domain"/>
    <property type="match status" value="1"/>
</dbReference>
<gene>
    <name evidence="2" type="ORF">SAMN02927900_06481</name>
</gene>
<dbReference type="AlphaFoldDB" id="A0A1G4UAP0"/>
<dbReference type="CDD" id="cd00347">
    <property type="entry name" value="Flavin_utilizing_monoxygenases"/>
    <property type="match status" value="1"/>
</dbReference>
<keyword evidence="2" id="KW-0560">Oxidoreductase</keyword>